<dbReference type="EMBL" id="MU154781">
    <property type="protein sequence ID" value="KAF9487406.1"/>
    <property type="molecule type" value="Genomic_DNA"/>
</dbReference>
<dbReference type="Proteomes" id="UP000807025">
    <property type="component" value="Unassembled WGS sequence"/>
</dbReference>
<keyword evidence="1" id="KW-0812">Transmembrane</keyword>
<accession>A0A9P5ZH74</accession>
<keyword evidence="3" id="KW-1185">Reference proteome</keyword>
<dbReference type="AlphaFoldDB" id="A0A9P5ZH74"/>
<keyword evidence="1" id="KW-1133">Transmembrane helix</keyword>
<reference evidence="2" key="1">
    <citation type="submission" date="2020-11" db="EMBL/GenBank/DDBJ databases">
        <authorList>
            <consortium name="DOE Joint Genome Institute"/>
            <person name="Ahrendt S."/>
            <person name="Riley R."/>
            <person name="Andreopoulos W."/>
            <person name="Labutti K."/>
            <person name="Pangilinan J."/>
            <person name="Ruiz-Duenas F.J."/>
            <person name="Barrasa J.M."/>
            <person name="Sanchez-Garcia M."/>
            <person name="Camarero S."/>
            <person name="Miyauchi S."/>
            <person name="Serrano A."/>
            <person name="Linde D."/>
            <person name="Babiker R."/>
            <person name="Drula E."/>
            <person name="Ayuso-Fernandez I."/>
            <person name="Pacheco R."/>
            <person name="Padilla G."/>
            <person name="Ferreira P."/>
            <person name="Barriuso J."/>
            <person name="Kellner H."/>
            <person name="Castanera R."/>
            <person name="Alfaro M."/>
            <person name="Ramirez L."/>
            <person name="Pisabarro A.G."/>
            <person name="Kuo A."/>
            <person name="Tritt A."/>
            <person name="Lipzen A."/>
            <person name="He G."/>
            <person name="Yan M."/>
            <person name="Ng V."/>
            <person name="Cullen D."/>
            <person name="Martin F."/>
            <person name="Rosso M.-N."/>
            <person name="Henrissat B."/>
            <person name="Hibbett D."/>
            <person name="Martinez A.T."/>
            <person name="Grigoriev I.V."/>
        </authorList>
    </citation>
    <scope>NUCLEOTIDE SEQUENCE</scope>
    <source>
        <strain evidence="2">ATCC 90797</strain>
    </source>
</reference>
<proteinExistence type="predicted"/>
<evidence type="ECO:0000313" key="3">
    <source>
        <dbReference type="Proteomes" id="UP000807025"/>
    </source>
</evidence>
<keyword evidence="1" id="KW-0472">Membrane</keyword>
<protein>
    <submittedName>
        <fullName evidence="2">Uncharacterized protein</fullName>
    </submittedName>
</protein>
<name>A0A9P5ZH74_PLEER</name>
<sequence length="71" mass="7890">MSMMQHQILYVIIIVMVIVDVQIVIARMSLIARDVALQGGRDTTAAVAEGIPRLLSASVALWDKTIIERRE</sequence>
<gene>
    <name evidence="2" type="ORF">BDN71DRAFT_650155</name>
</gene>
<evidence type="ECO:0000313" key="2">
    <source>
        <dbReference type="EMBL" id="KAF9487406.1"/>
    </source>
</evidence>
<comment type="caution">
    <text evidence="2">The sequence shown here is derived from an EMBL/GenBank/DDBJ whole genome shotgun (WGS) entry which is preliminary data.</text>
</comment>
<evidence type="ECO:0000256" key="1">
    <source>
        <dbReference type="SAM" id="Phobius"/>
    </source>
</evidence>
<organism evidence="2 3">
    <name type="scientific">Pleurotus eryngii</name>
    <name type="common">Boletus of the steppes</name>
    <dbReference type="NCBI Taxonomy" id="5323"/>
    <lineage>
        <taxon>Eukaryota</taxon>
        <taxon>Fungi</taxon>
        <taxon>Dikarya</taxon>
        <taxon>Basidiomycota</taxon>
        <taxon>Agaricomycotina</taxon>
        <taxon>Agaricomycetes</taxon>
        <taxon>Agaricomycetidae</taxon>
        <taxon>Agaricales</taxon>
        <taxon>Pleurotineae</taxon>
        <taxon>Pleurotaceae</taxon>
        <taxon>Pleurotus</taxon>
    </lineage>
</organism>
<feature type="transmembrane region" description="Helical" evidence="1">
    <location>
        <begin position="6"/>
        <end position="25"/>
    </location>
</feature>